<protein>
    <submittedName>
        <fullName evidence="1">Uncharacterized protein</fullName>
    </submittedName>
</protein>
<name>A0A0F8XE23_9ZZZZ</name>
<sequence>MTVTIVPGRGQRVHALRPQDWAEAAATDYWANFGNVVGIPADAIGDLDLYGWTTTGFSHTIGSLAGFLTSADVGTTGGINLDAVSDHIRSPSIFGDYAHGQLVAGLLGHDPTTLSMECYARFAANANEEETGFGFVEAGAAVPFVKAGLMALVTSDGTNFSLEGAGDLDAGSTDNTTPHLFKITVGLGTTDAIE</sequence>
<organism evidence="1">
    <name type="scientific">marine sediment metagenome</name>
    <dbReference type="NCBI Taxonomy" id="412755"/>
    <lineage>
        <taxon>unclassified sequences</taxon>
        <taxon>metagenomes</taxon>
        <taxon>ecological metagenomes</taxon>
    </lineage>
</organism>
<reference evidence="1" key="1">
    <citation type="journal article" date="2015" name="Nature">
        <title>Complex archaea that bridge the gap between prokaryotes and eukaryotes.</title>
        <authorList>
            <person name="Spang A."/>
            <person name="Saw J.H."/>
            <person name="Jorgensen S.L."/>
            <person name="Zaremba-Niedzwiedzka K."/>
            <person name="Martijn J."/>
            <person name="Lind A.E."/>
            <person name="van Eijk R."/>
            <person name="Schleper C."/>
            <person name="Guy L."/>
            <person name="Ettema T.J."/>
        </authorList>
    </citation>
    <scope>NUCLEOTIDE SEQUENCE</scope>
</reference>
<comment type="caution">
    <text evidence="1">The sequence shown here is derived from an EMBL/GenBank/DDBJ whole genome shotgun (WGS) entry which is preliminary data.</text>
</comment>
<dbReference type="AlphaFoldDB" id="A0A0F8XE23"/>
<proteinExistence type="predicted"/>
<feature type="non-terminal residue" evidence="1">
    <location>
        <position position="194"/>
    </location>
</feature>
<accession>A0A0F8XE23</accession>
<gene>
    <name evidence="1" type="ORF">LCGC14_2957490</name>
</gene>
<evidence type="ECO:0000313" key="1">
    <source>
        <dbReference type="EMBL" id="KKK67098.1"/>
    </source>
</evidence>
<dbReference type="EMBL" id="LAZR01059773">
    <property type="protein sequence ID" value="KKK67098.1"/>
    <property type="molecule type" value="Genomic_DNA"/>
</dbReference>